<name>A0AAV7GQ62_DENCH</name>
<keyword evidence="3" id="KW-1185">Reference proteome</keyword>
<dbReference type="PRINTS" id="PR00195">
    <property type="entry name" value="DYNAMIN"/>
</dbReference>
<dbReference type="Gene3D" id="3.40.50.300">
    <property type="entry name" value="P-loop containing nucleotide triphosphate hydrolases"/>
    <property type="match status" value="1"/>
</dbReference>
<dbReference type="AlphaFoldDB" id="A0AAV7GQ62"/>
<reference evidence="2 3" key="1">
    <citation type="journal article" date="2021" name="Hortic Res">
        <title>Chromosome-scale assembly of the Dendrobium chrysotoxum genome enhances the understanding of orchid evolution.</title>
        <authorList>
            <person name="Zhang Y."/>
            <person name="Zhang G.Q."/>
            <person name="Zhang D."/>
            <person name="Liu X.D."/>
            <person name="Xu X.Y."/>
            <person name="Sun W.H."/>
            <person name="Yu X."/>
            <person name="Zhu X."/>
            <person name="Wang Z.W."/>
            <person name="Zhao X."/>
            <person name="Zhong W.Y."/>
            <person name="Chen H."/>
            <person name="Yin W.L."/>
            <person name="Huang T."/>
            <person name="Niu S.C."/>
            <person name="Liu Z.J."/>
        </authorList>
    </citation>
    <scope>NUCLEOTIDE SEQUENCE [LARGE SCALE GENOMIC DNA]</scope>
    <source>
        <strain evidence="2">Lindl</strain>
    </source>
</reference>
<evidence type="ECO:0000313" key="2">
    <source>
        <dbReference type="EMBL" id="KAH0458395.1"/>
    </source>
</evidence>
<dbReference type="PANTHER" id="PTHR11566:SF80">
    <property type="entry name" value="PHRAGMOPLASTIN DRP1C"/>
    <property type="match status" value="1"/>
</dbReference>
<dbReference type="GO" id="GO:0016020">
    <property type="term" value="C:membrane"/>
    <property type="evidence" value="ECO:0007669"/>
    <property type="project" value="TreeGrafter"/>
</dbReference>
<dbReference type="InterPro" id="IPR022812">
    <property type="entry name" value="Dynamin"/>
</dbReference>
<dbReference type="InterPro" id="IPR027417">
    <property type="entry name" value="P-loop_NTPase"/>
</dbReference>
<dbReference type="GO" id="GO:0005874">
    <property type="term" value="C:microtubule"/>
    <property type="evidence" value="ECO:0007669"/>
    <property type="project" value="TreeGrafter"/>
</dbReference>
<evidence type="ECO:0000313" key="3">
    <source>
        <dbReference type="Proteomes" id="UP000775213"/>
    </source>
</evidence>
<dbReference type="SUPFAM" id="SSF52540">
    <property type="entry name" value="P-loop containing nucleoside triphosphate hydrolases"/>
    <property type="match status" value="1"/>
</dbReference>
<dbReference type="GO" id="GO:0008017">
    <property type="term" value="F:microtubule binding"/>
    <property type="evidence" value="ECO:0007669"/>
    <property type="project" value="TreeGrafter"/>
</dbReference>
<evidence type="ECO:0000259" key="1">
    <source>
        <dbReference type="Pfam" id="PF00350"/>
    </source>
</evidence>
<comment type="caution">
    <text evidence="2">The sequence shown here is derived from an EMBL/GenBank/DDBJ whole genome shotgun (WGS) entry which is preliminary data.</text>
</comment>
<gene>
    <name evidence="2" type="ORF">IEQ34_013710</name>
</gene>
<sequence length="272" mass="29522">MVLKRLGGLAGSPIQAGRACTILGNHGDAEGALPTPWEALPSVAVVGGQSSGKMSVLESIMGRDFLPRGSSIPTRTIRHLGLVSFFFTKIIALVLDIRFLKDGGHILTHDYMTVKLWDVPEDPCTPFSGVVGLKIFGLGVIRHHPCTLFSSVAGAPKLLKFLLNGGDAGRLPKFRLKHEDRSRWTTEVRNAIVGGGGWKNHSRRATEIGKTIIKGWWSEGPQLTMVDGRTVVGGQRRSGRPQLGDDGWNDRSQLAKVVRRIVVGGRQRSGRP</sequence>
<feature type="domain" description="Dynamin N-terminal" evidence="1">
    <location>
        <begin position="43"/>
        <end position="82"/>
    </location>
</feature>
<dbReference type="GO" id="GO:0003924">
    <property type="term" value="F:GTPase activity"/>
    <property type="evidence" value="ECO:0007669"/>
    <property type="project" value="TreeGrafter"/>
</dbReference>
<protein>
    <recommendedName>
        <fullName evidence="1">Dynamin N-terminal domain-containing protein</fullName>
    </recommendedName>
</protein>
<organism evidence="2 3">
    <name type="scientific">Dendrobium chrysotoxum</name>
    <name type="common">Orchid</name>
    <dbReference type="NCBI Taxonomy" id="161865"/>
    <lineage>
        <taxon>Eukaryota</taxon>
        <taxon>Viridiplantae</taxon>
        <taxon>Streptophyta</taxon>
        <taxon>Embryophyta</taxon>
        <taxon>Tracheophyta</taxon>
        <taxon>Spermatophyta</taxon>
        <taxon>Magnoliopsida</taxon>
        <taxon>Liliopsida</taxon>
        <taxon>Asparagales</taxon>
        <taxon>Orchidaceae</taxon>
        <taxon>Epidendroideae</taxon>
        <taxon>Malaxideae</taxon>
        <taxon>Dendrobiinae</taxon>
        <taxon>Dendrobium</taxon>
    </lineage>
</organism>
<dbReference type="InterPro" id="IPR045063">
    <property type="entry name" value="Dynamin_N"/>
</dbReference>
<dbReference type="PANTHER" id="PTHR11566">
    <property type="entry name" value="DYNAMIN"/>
    <property type="match status" value="1"/>
</dbReference>
<dbReference type="Pfam" id="PF00350">
    <property type="entry name" value="Dynamin_N"/>
    <property type="match status" value="1"/>
</dbReference>
<dbReference type="EMBL" id="JAGFBR010000012">
    <property type="protein sequence ID" value="KAH0458395.1"/>
    <property type="molecule type" value="Genomic_DNA"/>
</dbReference>
<accession>A0AAV7GQ62</accession>
<dbReference type="Proteomes" id="UP000775213">
    <property type="component" value="Unassembled WGS sequence"/>
</dbReference>
<dbReference type="GO" id="GO:0005737">
    <property type="term" value="C:cytoplasm"/>
    <property type="evidence" value="ECO:0007669"/>
    <property type="project" value="TreeGrafter"/>
</dbReference>
<proteinExistence type="predicted"/>